<dbReference type="InterPro" id="IPR016181">
    <property type="entry name" value="Acyl_CoA_acyltransferase"/>
</dbReference>
<dbReference type="GO" id="GO:0016747">
    <property type="term" value="F:acyltransferase activity, transferring groups other than amino-acyl groups"/>
    <property type="evidence" value="ECO:0007669"/>
    <property type="project" value="InterPro"/>
</dbReference>
<dbReference type="Proteomes" id="UP000287766">
    <property type="component" value="Unassembled WGS sequence"/>
</dbReference>
<keyword evidence="3" id="KW-1185">Reference proteome</keyword>
<dbReference type="AlphaFoldDB" id="A0A7Z7EU34"/>
<dbReference type="PROSITE" id="PS51186">
    <property type="entry name" value="GNAT"/>
    <property type="match status" value="1"/>
</dbReference>
<evidence type="ECO:0000313" key="2">
    <source>
        <dbReference type="EMBL" id="RUO41722.1"/>
    </source>
</evidence>
<dbReference type="Pfam" id="PF00583">
    <property type="entry name" value="Acetyltransf_1"/>
    <property type="match status" value="1"/>
</dbReference>
<protein>
    <submittedName>
        <fullName evidence="2">GNAT family N-acetyltransferase</fullName>
    </submittedName>
</protein>
<reference evidence="3" key="1">
    <citation type="journal article" date="2018" name="Front. Microbiol.">
        <title>Genome-Based Analysis Reveals the Taxonomy and Diversity of the Family Idiomarinaceae.</title>
        <authorList>
            <person name="Liu Y."/>
            <person name="Lai Q."/>
            <person name="Shao Z."/>
        </authorList>
    </citation>
    <scope>NUCLEOTIDE SEQUENCE [LARGE SCALE GENOMIC DNA]</scope>
    <source>
        <strain evidence="3">KYW314</strain>
    </source>
</reference>
<dbReference type="EMBL" id="PIPR01000001">
    <property type="protein sequence ID" value="RUO41722.1"/>
    <property type="molecule type" value="Genomic_DNA"/>
</dbReference>
<feature type="domain" description="N-acetyltransferase" evidence="1">
    <location>
        <begin position="3"/>
        <end position="169"/>
    </location>
</feature>
<evidence type="ECO:0000313" key="3">
    <source>
        <dbReference type="Proteomes" id="UP000287766"/>
    </source>
</evidence>
<evidence type="ECO:0000259" key="1">
    <source>
        <dbReference type="PROSITE" id="PS51186"/>
    </source>
</evidence>
<proteinExistence type="predicted"/>
<accession>A0A7Z7EU34</accession>
<comment type="caution">
    <text evidence="2">The sequence shown here is derived from an EMBL/GenBank/DDBJ whole genome shotgun (WGS) entry which is preliminary data.</text>
</comment>
<dbReference type="RefSeq" id="WP_169930455.1">
    <property type="nucleotide sequence ID" value="NZ_PIPR01000001.1"/>
</dbReference>
<organism evidence="2 3">
    <name type="scientific">Pseudidiomarina aestuarii</name>
    <dbReference type="NCBI Taxonomy" id="624146"/>
    <lineage>
        <taxon>Bacteria</taxon>
        <taxon>Pseudomonadati</taxon>
        <taxon>Pseudomonadota</taxon>
        <taxon>Gammaproteobacteria</taxon>
        <taxon>Alteromonadales</taxon>
        <taxon>Idiomarinaceae</taxon>
        <taxon>Pseudidiomarina</taxon>
    </lineage>
</organism>
<dbReference type="SUPFAM" id="SSF55729">
    <property type="entry name" value="Acyl-CoA N-acyltransferases (Nat)"/>
    <property type="match status" value="1"/>
</dbReference>
<name>A0A7Z7EU34_9GAMM</name>
<dbReference type="Gene3D" id="3.40.630.30">
    <property type="match status" value="1"/>
</dbReference>
<gene>
    <name evidence="2" type="ORF">CWE22_06070</name>
</gene>
<sequence>MTVIYKELTAADHAAVLELGNQVHGENYLTPESLADYAQRGLVGDTNLNWLAFVDGKLAGIRLTFAPGNWDIDEYCTPSEWPVSVEQMCYFKCSAVDANIRGAGIGRGLLDHSIQAARQLGCKAGLAHIWMQSPNNSAYSYFSRCGGELIKEHADRWYRLSVEEGYHCPICDGVCHCAAGEMILRFKDFS</sequence>
<dbReference type="InterPro" id="IPR000182">
    <property type="entry name" value="GNAT_dom"/>
</dbReference>
<dbReference type="CDD" id="cd04301">
    <property type="entry name" value="NAT_SF"/>
    <property type="match status" value="1"/>
</dbReference>
<keyword evidence="2" id="KW-0808">Transferase</keyword>